<evidence type="ECO:0000259" key="6">
    <source>
        <dbReference type="PROSITE" id="PS50178"/>
    </source>
</evidence>
<feature type="domain" description="FYVE-type" evidence="6">
    <location>
        <begin position="269"/>
        <end position="324"/>
    </location>
</feature>
<evidence type="ECO:0000256" key="2">
    <source>
        <dbReference type="ARBA" id="ARBA00022771"/>
    </source>
</evidence>
<reference evidence="7" key="1">
    <citation type="submission" date="2021-12" db="EMBL/GenBank/DDBJ databases">
        <title>Prjna785345.</title>
        <authorList>
            <person name="Rujirawat T."/>
            <person name="Krajaejun T."/>
        </authorList>
    </citation>
    <scope>NUCLEOTIDE SEQUENCE</scope>
    <source>
        <strain evidence="7">Pi057C3</strain>
    </source>
</reference>
<proteinExistence type="predicted"/>
<keyword evidence="2 4" id="KW-0863">Zinc-finger</keyword>
<dbReference type="Proteomes" id="UP001209570">
    <property type="component" value="Unassembled WGS sequence"/>
</dbReference>
<comment type="caution">
    <text evidence="7">The sequence shown here is derived from an EMBL/GenBank/DDBJ whole genome shotgun (WGS) entry which is preliminary data.</text>
</comment>
<dbReference type="InterPro" id="IPR000306">
    <property type="entry name" value="Znf_FYVE"/>
</dbReference>
<dbReference type="InterPro" id="IPR017455">
    <property type="entry name" value="Znf_FYVE-rel"/>
</dbReference>
<sequence>MSREREPDLVVDADNMSLKEKERLTAQAKSMTEALLEATDLLGGTPWCLVHEKHGISLFRAEGTADAPCNVHAVCKFTSDIEDVAESMITSTTETYKNMMSMLSSDFIDGAVIQNIVEPTELYPHRYVALKWAAFRSSSRFSKDRDFIILEYVDMIEDDQGQKIAFRIMESVDVPNNSPFAESPKYTRDVVPLMGFMYHTTKKPSELRLTYTCNFDKNGDLPAWAANSAIQSHVEKCVNGILKYIETFRATREEIVLPQQVIPMGQQGHCHICERNFCVLRRKYNCLKCGEVICSNCSSLRTTKVPDVGERQLRVCTACVIAARRSSRTAGLSLTDASGCLSSPVPSLRSPSTATVDTDVSSIQSVTPSSVCRAQSFSQGKRRSFDNLLDPVRSRLIEYKNFADGAEVLSIPKATFPVRSFSDGIMRKGNLFAPKRRGSPADLAISLEAFRQHQLRMGTSDAQGETEMAEDEESDEEVMQSLQHFSSTSSSSSSSAASDDADESPRHIGHAGMPESPTSHAVFHEAAGKVSGLIEATEYNHHLAQNLAHHMRKLSHHRVVALQQEHQALIGIRSTDRKEDAVRTAGRPELDTAELGTISPARVRRVVCQTRDGTVLYGKTAMDMAMEADMRGITRGIAELPSNQCVDAGYLRGERGRFG</sequence>
<evidence type="ECO:0000256" key="1">
    <source>
        <dbReference type="ARBA" id="ARBA00022723"/>
    </source>
</evidence>
<evidence type="ECO:0000256" key="5">
    <source>
        <dbReference type="SAM" id="MobiDB-lite"/>
    </source>
</evidence>
<evidence type="ECO:0000313" key="8">
    <source>
        <dbReference type="Proteomes" id="UP001209570"/>
    </source>
</evidence>
<dbReference type="PROSITE" id="PS50178">
    <property type="entry name" value="ZF_FYVE"/>
    <property type="match status" value="1"/>
</dbReference>
<dbReference type="InterPro" id="IPR023393">
    <property type="entry name" value="START-like_dom_sf"/>
</dbReference>
<gene>
    <name evidence="7" type="ORF">P43SY_005570</name>
</gene>
<feature type="region of interest" description="Disordered" evidence="5">
    <location>
        <begin position="455"/>
        <end position="518"/>
    </location>
</feature>
<feature type="compositionally biased region" description="Low complexity" evidence="5">
    <location>
        <begin position="486"/>
        <end position="498"/>
    </location>
</feature>
<dbReference type="PANTHER" id="PTHR13510">
    <property type="entry name" value="FYVE-FINGER-CONTAINING RAB5 EFFECTOR PROTEIN RABENOSYN-5-RELATED"/>
    <property type="match status" value="1"/>
</dbReference>
<feature type="compositionally biased region" description="Acidic residues" evidence="5">
    <location>
        <begin position="467"/>
        <end position="478"/>
    </location>
</feature>
<dbReference type="SMART" id="SM00064">
    <property type="entry name" value="FYVE"/>
    <property type="match status" value="1"/>
</dbReference>
<dbReference type="EMBL" id="JAKCXM010000057">
    <property type="protein sequence ID" value="KAJ0404746.1"/>
    <property type="molecule type" value="Genomic_DNA"/>
</dbReference>
<dbReference type="Gene3D" id="3.30.530.20">
    <property type="match status" value="1"/>
</dbReference>
<dbReference type="SUPFAM" id="SSF57903">
    <property type="entry name" value="FYVE/PHD zinc finger"/>
    <property type="match status" value="1"/>
</dbReference>
<evidence type="ECO:0000313" key="7">
    <source>
        <dbReference type="EMBL" id="KAJ0404746.1"/>
    </source>
</evidence>
<dbReference type="CDD" id="cd00065">
    <property type="entry name" value="FYVE_like_SF"/>
    <property type="match status" value="1"/>
</dbReference>
<evidence type="ECO:0000256" key="3">
    <source>
        <dbReference type="ARBA" id="ARBA00022833"/>
    </source>
</evidence>
<dbReference type="Pfam" id="PF01363">
    <property type="entry name" value="FYVE"/>
    <property type="match status" value="1"/>
</dbReference>
<keyword evidence="3" id="KW-0862">Zinc</keyword>
<dbReference type="InterPro" id="IPR052727">
    <property type="entry name" value="Rab4/Rab5_effector"/>
</dbReference>
<dbReference type="InterPro" id="IPR011011">
    <property type="entry name" value="Znf_FYVE_PHD"/>
</dbReference>
<dbReference type="PANTHER" id="PTHR13510:SF44">
    <property type="entry name" value="RABENOSYN-5"/>
    <property type="match status" value="1"/>
</dbReference>
<evidence type="ECO:0000256" key="4">
    <source>
        <dbReference type="PROSITE-ProRule" id="PRU00091"/>
    </source>
</evidence>
<dbReference type="InterPro" id="IPR013083">
    <property type="entry name" value="Znf_RING/FYVE/PHD"/>
</dbReference>
<keyword evidence="8" id="KW-1185">Reference proteome</keyword>
<keyword evidence="1" id="KW-0479">Metal-binding</keyword>
<protein>
    <recommendedName>
        <fullName evidence="6">FYVE-type domain-containing protein</fullName>
    </recommendedName>
</protein>
<dbReference type="Gene3D" id="3.30.40.10">
    <property type="entry name" value="Zinc/RING finger domain, C3HC4 (zinc finger)"/>
    <property type="match status" value="1"/>
</dbReference>
<name>A0AAD5M529_PYTIN</name>
<dbReference type="GO" id="GO:0008270">
    <property type="term" value="F:zinc ion binding"/>
    <property type="evidence" value="ECO:0007669"/>
    <property type="project" value="UniProtKB-KW"/>
</dbReference>
<dbReference type="SUPFAM" id="SSF55961">
    <property type="entry name" value="Bet v1-like"/>
    <property type="match status" value="1"/>
</dbReference>
<dbReference type="AlphaFoldDB" id="A0AAD5M529"/>
<organism evidence="7 8">
    <name type="scientific">Pythium insidiosum</name>
    <name type="common">Pythiosis disease agent</name>
    <dbReference type="NCBI Taxonomy" id="114742"/>
    <lineage>
        <taxon>Eukaryota</taxon>
        <taxon>Sar</taxon>
        <taxon>Stramenopiles</taxon>
        <taxon>Oomycota</taxon>
        <taxon>Peronosporomycetes</taxon>
        <taxon>Pythiales</taxon>
        <taxon>Pythiaceae</taxon>
        <taxon>Pythium</taxon>
    </lineage>
</organism>
<accession>A0AAD5M529</accession>